<dbReference type="PANTHER" id="PTHR34807:SF8">
    <property type="entry name" value="(RAPE) HYPOTHETICAL PROTEIN"/>
    <property type="match status" value="1"/>
</dbReference>
<sequence length="237" mass="27205">MKEITDFVDPRIRHNHRVLMQEYQDLREETEFKMRKLEMMKQKRLTLDAEVRFLRRRYKHLKQDQIPETNPKMLRLSESGDLKVPIKPSLKRKKNSAPRASAPCSDLKQKNTICNEKEALGDNAGCDLGKKSKRNRGNEVLTNSIPIPDLNEDGNISVTVNKEPGFDLNQISREEEEPEVNGEQMVAGAATKKAMLGNGMDDLHCEMKLPICRDVEKELNRAVKRKVTWQDPVALSV</sequence>
<accession>A0A6D2K3I0</accession>
<proteinExistence type="predicted"/>
<dbReference type="EMBL" id="CACVBM020001396">
    <property type="protein sequence ID" value="CAA7048724.1"/>
    <property type="molecule type" value="Genomic_DNA"/>
</dbReference>
<dbReference type="OrthoDB" id="993453at2759"/>
<dbReference type="PANTHER" id="PTHR34807">
    <property type="entry name" value="OS08G0270800 PROTEIN"/>
    <property type="match status" value="1"/>
</dbReference>
<dbReference type="AlphaFoldDB" id="A0A6D2K3I0"/>
<protein>
    <submittedName>
        <fullName evidence="1">Uncharacterized protein</fullName>
    </submittedName>
</protein>
<name>A0A6D2K3I0_9BRAS</name>
<organism evidence="1 2">
    <name type="scientific">Microthlaspi erraticum</name>
    <dbReference type="NCBI Taxonomy" id="1685480"/>
    <lineage>
        <taxon>Eukaryota</taxon>
        <taxon>Viridiplantae</taxon>
        <taxon>Streptophyta</taxon>
        <taxon>Embryophyta</taxon>
        <taxon>Tracheophyta</taxon>
        <taxon>Spermatophyta</taxon>
        <taxon>Magnoliopsida</taxon>
        <taxon>eudicotyledons</taxon>
        <taxon>Gunneridae</taxon>
        <taxon>Pentapetalae</taxon>
        <taxon>rosids</taxon>
        <taxon>malvids</taxon>
        <taxon>Brassicales</taxon>
        <taxon>Brassicaceae</taxon>
        <taxon>Coluteocarpeae</taxon>
        <taxon>Microthlaspi</taxon>
    </lineage>
</organism>
<evidence type="ECO:0000313" key="1">
    <source>
        <dbReference type="EMBL" id="CAA7048724.1"/>
    </source>
</evidence>
<evidence type="ECO:0000313" key="2">
    <source>
        <dbReference type="Proteomes" id="UP000467841"/>
    </source>
</evidence>
<comment type="caution">
    <text evidence="1">The sequence shown here is derived from an EMBL/GenBank/DDBJ whole genome shotgun (WGS) entry which is preliminary data.</text>
</comment>
<gene>
    <name evidence="1" type="ORF">MERR_LOCUS35959</name>
</gene>
<reference evidence="1" key="1">
    <citation type="submission" date="2020-01" db="EMBL/GenBank/DDBJ databases">
        <authorList>
            <person name="Mishra B."/>
        </authorList>
    </citation>
    <scope>NUCLEOTIDE SEQUENCE [LARGE SCALE GENOMIC DNA]</scope>
</reference>
<keyword evidence="2" id="KW-1185">Reference proteome</keyword>
<dbReference type="Proteomes" id="UP000467841">
    <property type="component" value="Unassembled WGS sequence"/>
</dbReference>